<reference evidence="4" key="1">
    <citation type="submission" date="2017-05" db="EMBL/GenBank/DDBJ databases">
        <authorList>
            <person name="Rodrigo-Torres L."/>
            <person name="Arahal R. D."/>
            <person name="Lucena T."/>
        </authorList>
    </citation>
    <scope>NUCLEOTIDE SEQUENCE [LARGE SCALE GENOMIC DNA]</scope>
    <source>
        <strain evidence="4">CECT 8899</strain>
    </source>
</reference>
<dbReference type="EC" id="1.1.1.312" evidence="3"/>
<dbReference type="SUPFAM" id="SSF55347">
    <property type="entry name" value="Glyceraldehyde-3-phosphate dehydrogenase-like, C-terminal domain"/>
    <property type="match status" value="1"/>
</dbReference>
<accession>A0A238LIC4</accession>
<evidence type="ECO:0000313" key="3">
    <source>
        <dbReference type="EMBL" id="SMY08706.1"/>
    </source>
</evidence>
<dbReference type="PANTHER" id="PTHR43377">
    <property type="entry name" value="BILIVERDIN REDUCTASE A"/>
    <property type="match status" value="1"/>
</dbReference>
<dbReference type="InterPro" id="IPR051450">
    <property type="entry name" value="Gfo/Idh/MocA_Oxidoreductases"/>
</dbReference>
<protein>
    <submittedName>
        <fullName evidence="3">4-carboxy-2-hydroxymuconate-6-semialdehyde dehydrogenase</fullName>
        <ecNumber evidence="3">1.1.1.312</ecNumber>
    </submittedName>
</protein>
<keyword evidence="3" id="KW-0560">Oxidoreductase</keyword>
<dbReference type="OrthoDB" id="9792935at2"/>
<dbReference type="SUPFAM" id="SSF51735">
    <property type="entry name" value="NAD(P)-binding Rossmann-fold domains"/>
    <property type="match status" value="1"/>
</dbReference>
<name>A0A238LIC4_9RHOB</name>
<evidence type="ECO:0000259" key="2">
    <source>
        <dbReference type="Pfam" id="PF02894"/>
    </source>
</evidence>
<dbReference type="Gene3D" id="3.40.50.720">
    <property type="entry name" value="NAD(P)-binding Rossmann-like Domain"/>
    <property type="match status" value="1"/>
</dbReference>
<feature type="domain" description="Gfo/Idh/MocA-like oxidoreductase C-terminal" evidence="2">
    <location>
        <begin position="132"/>
        <end position="342"/>
    </location>
</feature>
<evidence type="ECO:0000313" key="4">
    <source>
        <dbReference type="Proteomes" id="UP000201613"/>
    </source>
</evidence>
<sequence length="342" mass="35941">MSYRLGIAGAGLIGHRHAEAVAQARGATLVGIADPAPAAKDVAAGHDCPHFATLGDMIASAPPDGIILATPNDQHLPGAMACIAAGIPALIEKPLSTDLESARDIVAAGESAGVPLMTGHHRRHNPLIKKAKSAIDAGAIGRITAVQGTTWLHKPDAYFEAEWRTKPGAGPVYLNLSHDIDLMRHLCGEVVSVHAMDSNVARGFEVEDTAVILLRFANGALGTLSVSDTIPAPWSWELTARENPAYPATSQACYLIGGDKGSLSLPDLTLWSHPGKPGWWEPISATKLIHGFDDPLVQQIEQFVAVIAGRETPLVSARDGLNTQAVIEAVKTSARTGHTVPL</sequence>
<dbReference type="Proteomes" id="UP000201613">
    <property type="component" value="Unassembled WGS sequence"/>
</dbReference>
<dbReference type="InterPro" id="IPR000683">
    <property type="entry name" value="Gfo/Idh/MocA-like_OxRdtase_N"/>
</dbReference>
<evidence type="ECO:0000259" key="1">
    <source>
        <dbReference type="Pfam" id="PF01408"/>
    </source>
</evidence>
<dbReference type="Pfam" id="PF02894">
    <property type="entry name" value="GFO_IDH_MocA_C"/>
    <property type="match status" value="1"/>
</dbReference>
<dbReference type="GO" id="GO:0000166">
    <property type="term" value="F:nucleotide binding"/>
    <property type="evidence" value="ECO:0007669"/>
    <property type="project" value="InterPro"/>
</dbReference>
<dbReference type="RefSeq" id="WP_093992876.1">
    <property type="nucleotide sequence ID" value="NZ_FXZK01000005.1"/>
</dbReference>
<dbReference type="Gene3D" id="3.30.360.10">
    <property type="entry name" value="Dihydrodipicolinate Reductase, domain 2"/>
    <property type="match status" value="1"/>
</dbReference>
<proteinExistence type="predicted"/>
<organism evidence="3 4">
    <name type="scientific">Flavimaricola marinus</name>
    <dbReference type="NCBI Taxonomy" id="1819565"/>
    <lineage>
        <taxon>Bacteria</taxon>
        <taxon>Pseudomonadati</taxon>
        <taxon>Pseudomonadota</taxon>
        <taxon>Alphaproteobacteria</taxon>
        <taxon>Rhodobacterales</taxon>
        <taxon>Paracoccaceae</taxon>
        <taxon>Flavimaricola</taxon>
    </lineage>
</organism>
<keyword evidence="4" id="KW-1185">Reference proteome</keyword>
<dbReference type="PANTHER" id="PTHR43377:SF8">
    <property type="entry name" value="BLR3664 PROTEIN"/>
    <property type="match status" value="1"/>
</dbReference>
<dbReference type="InterPro" id="IPR036291">
    <property type="entry name" value="NAD(P)-bd_dom_sf"/>
</dbReference>
<dbReference type="InterPro" id="IPR004104">
    <property type="entry name" value="Gfo/Idh/MocA-like_OxRdtase_C"/>
</dbReference>
<gene>
    <name evidence="3" type="primary">ligC</name>
    <name evidence="3" type="ORF">LOM8899_02861</name>
</gene>
<feature type="domain" description="Gfo/Idh/MocA-like oxidoreductase N-terminal" evidence="1">
    <location>
        <begin position="4"/>
        <end position="120"/>
    </location>
</feature>
<dbReference type="Pfam" id="PF01408">
    <property type="entry name" value="GFO_IDH_MocA"/>
    <property type="match status" value="1"/>
</dbReference>
<dbReference type="AlphaFoldDB" id="A0A238LIC4"/>
<dbReference type="GO" id="GO:0050606">
    <property type="term" value="F:4-carboxy-2-hydroxymuconate semialdehyde hemiacetal dehydrogenase activity"/>
    <property type="evidence" value="ECO:0007669"/>
    <property type="project" value="UniProtKB-EC"/>
</dbReference>
<dbReference type="EMBL" id="FXZK01000005">
    <property type="protein sequence ID" value="SMY08706.1"/>
    <property type="molecule type" value="Genomic_DNA"/>
</dbReference>